<dbReference type="Pfam" id="PF13456">
    <property type="entry name" value="RVT_3"/>
    <property type="match status" value="1"/>
</dbReference>
<protein>
    <recommendedName>
        <fullName evidence="1">RNase H type-1 domain-containing protein</fullName>
    </recommendedName>
</protein>
<comment type="caution">
    <text evidence="2">The sequence shown here is derived from an EMBL/GenBank/DDBJ whole genome shotgun (WGS) entry which is preliminary data.</text>
</comment>
<organism evidence="2 3">
    <name type="scientific">Punica granatum</name>
    <name type="common">Pomegranate</name>
    <dbReference type="NCBI Taxonomy" id="22663"/>
    <lineage>
        <taxon>Eukaryota</taxon>
        <taxon>Viridiplantae</taxon>
        <taxon>Streptophyta</taxon>
        <taxon>Embryophyta</taxon>
        <taxon>Tracheophyta</taxon>
        <taxon>Spermatophyta</taxon>
        <taxon>Magnoliopsida</taxon>
        <taxon>eudicotyledons</taxon>
        <taxon>Gunneridae</taxon>
        <taxon>Pentapetalae</taxon>
        <taxon>rosids</taxon>
        <taxon>malvids</taxon>
        <taxon>Myrtales</taxon>
        <taxon>Lythraceae</taxon>
        <taxon>Punica</taxon>
    </lineage>
</organism>
<feature type="domain" description="RNase H type-1" evidence="1">
    <location>
        <begin position="124"/>
        <end position="225"/>
    </location>
</feature>
<dbReference type="GO" id="GO:0004523">
    <property type="term" value="F:RNA-DNA hybrid ribonuclease activity"/>
    <property type="evidence" value="ECO:0007669"/>
    <property type="project" value="InterPro"/>
</dbReference>
<dbReference type="CDD" id="cd06222">
    <property type="entry name" value="RNase_H_like"/>
    <property type="match status" value="1"/>
</dbReference>
<accession>A0A2I0JSA2</accession>
<name>A0A2I0JSA2_PUNGR</name>
<evidence type="ECO:0000313" key="3">
    <source>
        <dbReference type="Proteomes" id="UP000233551"/>
    </source>
</evidence>
<dbReference type="Gene3D" id="3.30.420.10">
    <property type="entry name" value="Ribonuclease H-like superfamily/Ribonuclease H"/>
    <property type="match status" value="1"/>
</dbReference>
<reference evidence="2 3" key="1">
    <citation type="submission" date="2017-11" db="EMBL/GenBank/DDBJ databases">
        <title>De-novo sequencing of pomegranate (Punica granatum L.) genome.</title>
        <authorList>
            <person name="Akparov Z."/>
            <person name="Amiraslanov A."/>
            <person name="Hajiyeva S."/>
            <person name="Abbasov M."/>
            <person name="Kaur K."/>
            <person name="Hamwieh A."/>
            <person name="Solovyev V."/>
            <person name="Salamov A."/>
            <person name="Braich B."/>
            <person name="Kosarev P."/>
            <person name="Mahmoud A."/>
            <person name="Hajiyev E."/>
            <person name="Babayeva S."/>
            <person name="Izzatullayeva V."/>
            <person name="Mammadov A."/>
            <person name="Mammadov A."/>
            <person name="Sharifova S."/>
            <person name="Ojaghi J."/>
            <person name="Eynullazada K."/>
            <person name="Bayramov B."/>
            <person name="Abdulazimova A."/>
            <person name="Shahmuradov I."/>
        </authorList>
    </citation>
    <scope>NUCLEOTIDE SEQUENCE [LARGE SCALE GENOMIC DNA]</scope>
    <source>
        <strain evidence="3">cv. AG2017</strain>
        <tissue evidence="2">Leaf</tissue>
    </source>
</reference>
<dbReference type="Proteomes" id="UP000233551">
    <property type="component" value="Unassembled WGS sequence"/>
</dbReference>
<gene>
    <name evidence="2" type="ORF">CRG98_020450</name>
</gene>
<sequence>MEIQKAVFSIGALKFPGPDGFSALFYHKYWRIIGRDTITAIRSFFEGKPKMHFKSWDSIRAPRDCRGLSIRKMYDHNKVLLAKQTWMIHSLRAKPHISLLKAKYLKHQPLHSHIPPSRCSYFWRDQMYFVLGAFSLDNHDPTVGEVEAAHCAIRCAQSLHINSLYLRGDSKEVIDCLNSPFHTLPPGSKALFEELAADLSFFTSWTAVYINRAENFIAHKLAQWASFCNLVGQSSSPQSPLQYLIEKKRCR</sequence>
<proteinExistence type="predicted"/>
<evidence type="ECO:0000259" key="1">
    <source>
        <dbReference type="Pfam" id="PF13456"/>
    </source>
</evidence>
<evidence type="ECO:0000313" key="2">
    <source>
        <dbReference type="EMBL" id="PKI59185.1"/>
    </source>
</evidence>
<dbReference type="InterPro" id="IPR044730">
    <property type="entry name" value="RNase_H-like_dom_plant"/>
</dbReference>
<dbReference type="AlphaFoldDB" id="A0A2I0JSA2"/>
<dbReference type="EMBL" id="PGOL01001318">
    <property type="protein sequence ID" value="PKI59185.1"/>
    <property type="molecule type" value="Genomic_DNA"/>
</dbReference>
<dbReference type="InterPro" id="IPR012337">
    <property type="entry name" value="RNaseH-like_sf"/>
</dbReference>
<dbReference type="SUPFAM" id="SSF53098">
    <property type="entry name" value="Ribonuclease H-like"/>
    <property type="match status" value="1"/>
</dbReference>
<keyword evidence="3" id="KW-1185">Reference proteome</keyword>
<dbReference type="InterPro" id="IPR002156">
    <property type="entry name" value="RNaseH_domain"/>
</dbReference>
<dbReference type="GO" id="GO:0003676">
    <property type="term" value="F:nucleic acid binding"/>
    <property type="evidence" value="ECO:0007669"/>
    <property type="project" value="InterPro"/>
</dbReference>
<dbReference type="InterPro" id="IPR036397">
    <property type="entry name" value="RNaseH_sf"/>
</dbReference>